<organism evidence="1 2">
    <name type="scientific">Symplocastrum torsivum CPER-KK1</name>
    <dbReference type="NCBI Taxonomy" id="450513"/>
    <lineage>
        <taxon>Bacteria</taxon>
        <taxon>Bacillati</taxon>
        <taxon>Cyanobacteriota</taxon>
        <taxon>Cyanophyceae</taxon>
        <taxon>Oscillatoriophycideae</taxon>
        <taxon>Oscillatoriales</taxon>
        <taxon>Microcoleaceae</taxon>
        <taxon>Symplocastrum</taxon>
    </lineage>
</organism>
<dbReference type="EMBL" id="JAHHIF010000004">
    <property type="protein sequence ID" value="MBW4543625.1"/>
    <property type="molecule type" value="Genomic_DNA"/>
</dbReference>
<evidence type="ECO:0000313" key="2">
    <source>
        <dbReference type="Proteomes" id="UP000753908"/>
    </source>
</evidence>
<comment type="caution">
    <text evidence="1">The sequence shown here is derived from an EMBL/GenBank/DDBJ whole genome shotgun (WGS) entry which is preliminary data.</text>
</comment>
<dbReference type="Proteomes" id="UP000753908">
    <property type="component" value="Unassembled WGS sequence"/>
</dbReference>
<accession>A0A951PGZ7</accession>
<sequence>MTYKDRLSPWCIIRHLPNSQRLVVGRSRRRNDAEEHLRLLKRMVPNSDYSIIFDPMLDNADASADSKQPPEETATLI</sequence>
<name>A0A951PGZ7_9CYAN</name>
<dbReference type="AlphaFoldDB" id="A0A951PGZ7"/>
<gene>
    <name evidence="1" type="ORF">KME25_04125</name>
</gene>
<proteinExistence type="predicted"/>
<reference evidence="1" key="2">
    <citation type="journal article" date="2022" name="Microbiol. Resour. Announc.">
        <title>Metagenome Sequencing to Explore Phylogenomics of Terrestrial Cyanobacteria.</title>
        <authorList>
            <person name="Ward R.D."/>
            <person name="Stajich J.E."/>
            <person name="Johansen J.R."/>
            <person name="Huntemann M."/>
            <person name="Clum A."/>
            <person name="Foster B."/>
            <person name="Foster B."/>
            <person name="Roux S."/>
            <person name="Palaniappan K."/>
            <person name="Varghese N."/>
            <person name="Mukherjee S."/>
            <person name="Reddy T.B.K."/>
            <person name="Daum C."/>
            <person name="Copeland A."/>
            <person name="Chen I.A."/>
            <person name="Ivanova N.N."/>
            <person name="Kyrpides N.C."/>
            <person name="Shapiro N."/>
            <person name="Eloe-Fadrosh E.A."/>
            <person name="Pietrasiak N."/>
        </authorList>
    </citation>
    <scope>NUCLEOTIDE SEQUENCE</scope>
    <source>
        <strain evidence="1">CPER-KK1</strain>
    </source>
</reference>
<evidence type="ECO:0000313" key="1">
    <source>
        <dbReference type="EMBL" id="MBW4543625.1"/>
    </source>
</evidence>
<reference evidence="1" key="1">
    <citation type="submission" date="2021-05" db="EMBL/GenBank/DDBJ databases">
        <authorList>
            <person name="Pietrasiak N."/>
            <person name="Ward R."/>
            <person name="Stajich J.E."/>
            <person name="Kurbessoian T."/>
        </authorList>
    </citation>
    <scope>NUCLEOTIDE SEQUENCE</scope>
    <source>
        <strain evidence="1">CPER-KK1</strain>
    </source>
</reference>
<protein>
    <submittedName>
        <fullName evidence="1">Uncharacterized protein</fullName>
    </submittedName>
</protein>